<accession>A0A9Y2L0Q7</accession>
<dbReference type="InterPro" id="IPR016683">
    <property type="entry name" value="Glyco_trans_28_RedA_prd"/>
</dbReference>
<name>A0A9Y2L0Q7_9RHOB</name>
<dbReference type="Pfam" id="PF04101">
    <property type="entry name" value="Glyco_tran_28_C"/>
    <property type="match status" value="1"/>
</dbReference>
<reference evidence="2 3" key="1">
    <citation type="submission" date="2023-06" db="EMBL/GenBank/DDBJ databases">
        <title>Parasedimentitalea psychrophila sp. nov., a psychrophilic bacterium isolated from deep-sea sediment.</title>
        <authorList>
            <person name="Li A."/>
        </authorList>
    </citation>
    <scope>NUCLEOTIDE SEQUENCE [LARGE SCALE GENOMIC DNA]</scope>
    <source>
        <strain evidence="2 3">QS115</strain>
    </source>
</reference>
<feature type="domain" description="Glycosyl transferase family 28 C-terminal" evidence="1">
    <location>
        <begin position="275"/>
        <end position="374"/>
    </location>
</feature>
<protein>
    <submittedName>
        <fullName evidence="2">Glycosyltransferase</fullName>
    </submittedName>
</protein>
<organism evidence="2 3">
    <name type="scientific">Parasedimentitalea psychrophila</name>
    <dbReference type="NCBI Taxonomy" id="2997337"/>
    <lineage>
        <taxon>Bacteria</taxon>
        <taxon>Pseudomonadati</taxon>
        <taxon>Pseudomonadota</taxon>
        <taxon>Alphaproteobacteria</taxon>
        <taxon>Rhodobacterales</taxon>
        <taxon>Paracoccaceae</taxon>
        <taxon>Parasedimentitalea</taxon>
    </lineage>
</organism>
<dbReference type="PIRSF" id="PIRSF017085">
    <property type="entry name" value="Glycosyltransf_RedA_prd"/>
    <property type="match status" value="1"/>
</dbReference>
<evidence type="ECO:0000259" key="1">
    <source>
        <dbReference type="Pfam" id="PF04101"/>
    </source>
</evidence>
<dbReference type="PANTHER" id="PTHR21015">
    <property type="entry name" value="UDP-N-ACETYLGLUCOSAMINE--N-ACETYLMURAMYL-(PENTAPEPTIDE) PYROPHOSPHORYL-UNDECAPRENOL N-ACETYLGLUCOSAMINE TRANSFERASE 1"/>
    <property type="match status" value="1"/>
</dbReference>
<dbReference type="RefSeq" id="WP_270918435.1">
    <property type="nucleotide sequence ID" value="NZ_CP127247.1"/>
</dbReference>
<dbReference type="SUPFAM" id="SSF53756">
    <property type="entry name" value="UDP-Glycosyltransferase/glycogen phosphorylase"/>
    <property type="match status" value="1"/>
</dbReference>
<dbReference type="EMBL" id="CP127247">
    <property type="protein sequence ID" value="WIY26173.1"/>
    <property type="molecule type" value="Genomic_DNA"/>
</dbReference>
<keyword evidence="3" id="KW-1185">Reference proteome</keyword>
<dbReference type="KEGG" id="ppso:QPJ95_04405"/>
<dbReference type="Proteomes" id="UP001238334">
    <property type="component" value="Chromosome"/>
</dbReference>
<evidence type="ECO:0000313" key="2">
    <source>
        <dbReference type="EMBL" id="WIY26173.1"/>
    </source>
</evidence>
<dbReference type="Gene3D" id="3.40.50.2000">
    <property type="entry name" value="Glycogen Phosphorylase B"/>
    <property type="match status" value="1"/>
</dbReference>
<gene>
    <name evidence="2" type="ORF">QPJ95_04405</name>
</gene>
<sequence length="408" mass="44206">MTVHTISNTKAGDKPRAPRVMLYSHDTFGLGHLRRSRALAGAITAADPTASALILTGSPVAGRFAFPSRVDHVRLPGVIKRSDGSYASRTMGMSIDETTSLRAGLIRSTAEQYNPDVLIVDKEPTGFHGELLPTLDLLKSRGKARLVLGLRDVLDEPEVLAAEWQRKGAIPATENFYDELWVYGLRTIYDPTAGLELSPAVQARTHWTGYLRRDLGSVGDAPKPPYVLITPGGGGDGAAMVDLVLAAYERDPDLNPRAILVYGPFLSGDTRVAFETRVEQLNGRVTTVGFESEIETLFAGAQGVVCMGGYNTFCEVLSFDKPAVIVPRTTPRLEQWIRASRAEQLGLITMLDENRDGMTPETMIRAIRSLTQQKPPSTAFPAGLLDGLDYVTDRVAKLLSGAAIEAAE</sequence>
<dbReference type="PANTHER" id="PTHR21015:SF28">
    <property type="entry name" value="SLL1722 PROTEIN"/>
    <property type="match status" value="1"/>
</dbReference>
<dbReference type="AlphaFoldDB" id="A0A9Y2L0Q7"/>
<evidence type="ECO:0000313" key="3">
    <source>
        <dbReference type="Proteomes" id="UP001238334"/>
    </source>
</evidence>
<dbReference type="GO" id="GO:0016758">
    <property type="term" value="F:hexosyltransferase activity"/>
    <property type="evidence" value="ECO:0007669"/>
    <property type="project" value="InterPro"/>
</dbReference>
<proteinExistence type="predicted"/>
<dbReference type="InterPro" id="IPR007235">
    <property type="entry name" value="Glyco_trans_28_C"/>
</dbReference>